<organism evidence="2 3">
    <name type="scientific">Pontibacter silvestris</name>
    <dbReference type="NCBI Taxonomy" id="2305183"/>
    <lineage>
        <taxon>Bacteria</taxon>
        <taxon>Pseudomonadati</taxon>
        <taxon>Bacteroidota</taxon>
        <taxon>Cytophagia</taxon>
        <taxon>Cytophagales</taxon>
        <taxon>Hymenobacteraceae</taxon>
        <taxon>Pontibacter</taxon>
    </lineage>
</organism>
<dbReference type="Proteomes" id="UP001597369">
    <property type="component" value="Unassembled WGS sequence"/>
</dbReference>
<evidence type="ECO:0000313" key="2">
    <source>
        <dbReference type="EMBL" id="MFD2065864.1"/>
    </source>
</evidence>
<evidence type="ECO:0000313" key="3">
    <source>
        <dbReference type="Proteomes" id="UP001597369"/>
    </source>
</evidence>
<name>A0ABW4WTV7_9BACT</name>
<dbReference type="EMBL" id="JBHUHV010000011">
    <property type="protein sequence ID" value="MFD2065864.1"/>
    <property type="molecule type" value="Genomic_DNA"/>
</dbReference>
<feature type="compositionally biased region" description="Polar residues" evidence="1">
    <location>
        <begin position="30"/>
        <end position="39"/>
    </location>
</feature>
<reference evidence="3" key="1">
    <citation type="journal article" date="2019" name="Int. J. Syst. Evol. Microbiol.">
        <title>The Global Catalogue of Microorganisms (GCM) 10K type strain sequencing project: providing services to taxonomists for standard genome sequencing and annotation.</title>
        <authorList>
            <consortium name="The Broad Institute Genomics Platform"/>
            <consortium name="The Broad Institute Genome Sequencing Center for Infectious Disease"/>
            <person name="Wu L."/>
            <person name="Ma J."/>
        </authorList>
    </citation>
    <scope>NUCLEOTIDE SEQUENCE [LARGE SCALE GENOMIC DNA]</scope>
    <source>
        <strain evidence="3">JCM 16545</strain>
    </source>
</reference>
<accession>A0ABW4WTV7</accession>
<evidence type="ECO:0000256" key="1">
    <source>
        <dbReference type="SAM" id="MobiDB-lite"/>
    </source>
</evidence>
<dbReference type="RefSeq" id="WP_229962261.1">
    <property type="nucleotide sequence ID" value="NZ_JAJJWI010000020.1"/>
</dbReference>
<feature type="region of interest" description="Disordered" evidence="1">
    <location>
        <begin position="1"/>
        <end position="39"/>
    </location>
</feature>
<comment type="caution">
    <text evidence="2">The sequence shown here is derived from an EMBL/GenBank/DDBJ whole genome shotgun (WGS) entry which is preliminary data.</text>
</comment>
<protein>
    <submittedName>
        <fullName evidence="2">Uncharacterized protein</fullName>
    </submittedName>
</protein>
<gene>
    <name evidence="2" type="ORF">ACFSKU_03145</name>
</gene>
<proteinExistence type="predicted"/>
<keyword evidence="3" id="KW-1185">Reference proteome</keyword>
<sequence>MKTKEPLNETRYSGTNQPKELYAINKPETDTSYDATQPSKLNESHHNLMQSWLNLRGMDRDLAAMQK</sequence>